<evidence type="ECO:0000256" key="1">
    <source>
        <dbReference type="ARBA" id="ARBA00022801"/>
    </source>
</evidence>
<gene>
    <name evidence="4" type="ORF">K8U61_23895</name>
</gene>
<dbReference type="PANTHER" id="PTHR48081">
    <property type="entry name" value="AB HYDROLASE SUPERFAMILY PROTEIN C4A8.06C"/>
    <property type="match status" value="1"/>
</dbReference>
<evidence type="ECO:0000259" key="3">
    <source>
        <dbReference type="Pfam" id="PF20434"/>
    </source>
</evidence>
<accession>A0ABS7UK37</accession>
<evidence type="ECO:0000313" key="4">
    <source>
        <dbReference type="EMBL" id="MBZ5741224.1"/>
    </source>
</evidence>
<dbReference type="GO" id="GO:0016787">
    <property type="term" value="F:hydrolase activity"/>
    <property type="evidence" value="ECO:0007669"/>
    <property type="project" value="UniProtKB-KW"/>
</dbReference>
<dbReference type="RefSeq" id="WP_224125523.1">
    <property type="nucleotide sequence ID" value="NZ_JAIQZJ010000026.1"/>
</dbReference>
<reference evidence="4 5" key="1">
    <citation type="submission" date="2021-09" db="EMBL/GenBank/DDBJ databases">
        <title>Whole genome sequence of Nocardioides sp. GBK3QG-3.</title>
        <authorList>
            <person name="Tuo L."/>
        </authorList>
    </citation>
    <scope>NUCLEOTIDE SEQUENCE [LARGE SCALE GENOMIC DNA]</scope>
    <source>
        <strain evidence="4 5">GBK3QG-3</strain>
    </source>
</reference>
<keyword evidence="5" id="KW-1185">Reference proteome</keyword>
<dbReference type="InterPro" id="IPR029058">
    <property type="entry name" value="AB_hydrolase_fold"/>
</dbReference>
<dbReference type="InterPro" id="IPR049492">
    <property type="entry name" value="BD-FAE-like_dom"/>
</dbReference>
<dbReference type="EMBL" id="JAIQZJ010000026">
    <property type="protein sequence ID" value="MBZ5741224.1"/>
    <property type="molecule type" value="Genomic_DNA"/>
</dbReference>
<organism evidence="4 5">
    <name type="scientific">Nocardioides mangrovi</name>
    <dbReference type="NCBI Taxonomy" id="2874580"/>
    <lineage>
        <taxon>Bacteria</taxon>
        <taxon>Bacillati</taxon>
        <taxon>Actinomycetota</taxon>
        <taxon>Actinomycetes</taxon>
        <taxon>Propionibacteriales</taxon>
        <taxon>Nocardioidaceae</taxon>
        <taxon>Nocardioides</taxon>
    </lineage>
</organism>
<dbReference type="Proteomes" id="UP000780875">
    <property type="component" value="Unassembled WGS sequence"/>
</dbReference>
<sequence length="600" mass="63191">MRALVLVLVLLVGASTGCAGAETGDTSRAASATVTYAPGLAATVYLPEGERRVPVVVMVPGGGWATADPSGLIGLAGYLADHGVAAATVHVRSAEDGVTYPTPVGDVLCAVAGVVDEVRSRGVRPTTVAVLGHSSGAHLAALAVLTGDERSGTCGAPAVRPDALIGLSGPYDIAQVPDLAVTLLGSTPEEDPAAWTAANPVRQAARRPAVPVLLLHGRDDDLVPPSFTEGFAAALEAGGHRTTVRMVTGADHDTIYAAEVAGPPVVEWLASLAQARARPAAAPAHLDPAALPRGADPGVARLVRDTLRDGDRRLAATARGRHDALWTVAGGYLLRDYDVGRHHQVRVVFLGRDGKLRTVARSRAWIDVAVSPDGRRVAIRRIAGRAGQRSLLSVEIPRSGRVLAEHELRLATLVAVTGGRVLLARRLHGHHPVTQWWNLERDSLRTVAHQAAIRADTRRGHVVLSTSSVNDACVRVAPIAAPGRTSWRSCTAGPYAWSPDGTHAAATRTYFDAAGTDRWWVVDGHDGARQARITGRLDWHAVWEDDDHVLTLAQGDSGGAAVVRCDLTGACERASRTWPTPLPTEPSLYYRSPPVVLADR</sequence>
<evidence type="ECO:0000313" key="5">
    <source>
        <dbReference type="Proteomes" id="UP000780875"/>
    </source>
</evidence>
<keyword evidence="2" id="KW-0732">Signal</keyword>
<name>A0ABS7UK37_9ACTN</name>
<feature type="signal peptide" evidence="2">
    <location>
        <begin position="1"/>
        <end position="21"/>
    </location>
</feature>
<dbReference type="Pfam" id="PF20434">
    <property type="entry name" value="BD-FAE"/>
    <property type="match status" value="1"/>
</dbReference>
<feature type="domain" description="BD-FAE-like" evidence="3">
    <location>
        <begin position="44"/>
        <end position="234"/>
    </location>
</feature>
<keyword evidence="1 4" id="KW-0378">Hydrolase</keyword>
<evidence type="ECO:0000256" key="2">
    <source>
        <dbReference type="SAM" id="SignalP"/>
    </source>
</evidence>
<dbReference type="Gene3D" id="3.40.50.1820">
    <property type="entry name" value="alpha/beta hydrolase"/>
    <property type="match status" value="1"/>
</dbReference>
<dbReference type="PROSITE" id="PS51257">
    <property type="entry name" value="PROKAR_LIPOPROTEIN"/>
    <property type="match status" value="1"/>
</dbReference>
<proteinExistence type="predicted"/>
<feature type="chain" id="PRO_5047527914" evidence="2">
    <location>
        <begin position="22"/>
        <end position="600"/>
    </location>
</feature>
<comment type="caution">
    <text evidence="4">The sequence shown here is derived from an EMBL/GenBank/DDBJ whole genome shotgun (WGS) entry which is preliminary data.</text>
</comment>
<dbReference type="InterPro" id="IPR050300">
    <property type="entry name" value="GDXG_lipolytic_enzyme"/>
</dbReference>
<dbReference type="SUPFAM" id="SSF50960">
    <property type="entry name" value="TolB, C-terminal domain"/>
    <property type="match status" value="1"/>
</dbReference>
<protein>
    <submittedName>
        <fullName evidence="4">Alpha/beta hydrolase</fullName>
    </submittedName>
</protein>
<dbReference type="SUPFAM" id="SSF53474">
    <property type="entry name" value="alpha/beta-Hydrolases"/>
    <property type="match status" value="1"/>
</dbReference>